<evidence type="ECO:0000313" key="1">
    <source>
        <dbReference type="EMBL" id="EQC38984.1"/>
    </source>
</evidence>
<evidence type="ECO:0000313" key="2">
    <source>
        <dbReference type="Proteomes" id="UP000030762"/>
    </source>
</evidence>
<dbReference type="RefSeq" id="XP_008607808.1">
    <property type="nucleotide sequence ID" value="XM_008609586.1"/>
</dbReference>
<gene>
    <name evidence="1" type="ORF">SDRG_03937</name>
</gene>
<name>T0QLS1_SAPDV</name>
<keyword evidence="2" id="KW-1185">Reference proteome</keyword>
<dbReference type="InterPro" id="IPR032675">
    <property type="entry name" value="LRR_dom_sf"/>
</dbReference>
<dbReference type="Gene3D" id="3.80.10.10">
    <property type="entry name" value="Ribonuclease Inhibitor"/>
    <property type="match status" value="1"/>
</dbReference>
<dbReference type="SUPFAM" id="SSF52047">
    <property type="entry name" value="RNI-like"/>
    <property type="match status" value="1"/>
</dbReference>
<accession>T0QLS1</accession>
<dbReference type="EMBL" id="JH767140">
    <property type="protein sequence ID" value="EQC38984.1"/>
    <property type="molecule type" value="Genomic_DNA"/>
</dbReference>
<sequence length="428" mass="46986">MAKAATPTRLPPHVAATIMRFVDTSTTLLAVLDALSSASPFFIALRALATVVPPWMLWRVLDVNVAVPASRAHPELFKCVLAGHPNVFMDVSDAPKYARMLLPEAKLTMVEDACDLAKLDRDLLAQVTTLFVFDIRSLPNVVQLLAYMPRLRLELNASELEDDAAVAFLLANTSANVRCMEMTLPTEWFKMTEATAMCVATVLPTLPLTALTFKCMLASEDSAKGLHDALQSIPTLRKLRFEFPSSLACGFAACAASKTTAFPQITVFPMLGSMGHLHDLHIDLGSPLDDEGFDVLMTIVEALPLHSLSQIGLLSSRVRVIAFKSALSTQSTVRTLSLDFVWLKPEGLDILASLIMPHIEHLDLCYNYLTDDNIMLLVGLVAASNLRSLWLASNDLSVAGKEKLRRYVLTLPRGPCHLRLDEADAFDW</sequence>
<dbReference type="InParanoid" id="T0QLS1"/>
<organism evidence="1 2">
    <name type="scientific">Saprolegnia diclina (strain VS20)</name>
    <dbReference type="NCBI Taxonomy" id="1156394"/>
    <lineage>
        <taxon>Eukaryota</taxon>
        <taxon>Sar</taxon>
        <taxon>Stramenopiles</taxon>
        <taxon>Oomycota</taxon>
        <taxon>Saprolegniomycetes</taxon>
        <taxon>Saprolegniales</taxon>
        <taxon>Saprolegniaceae</taxon>
        <taxon>Saprolegnia</taxon>
    </lineage>
</organism>
<dbReference type="GeneID" id="19944664"/>
<dbReference type="VEuPathDB" id="FungiDB:SDRG_03937"/>
<protein>
    <submittedName>
        <fullName evidence="1">Uncharacterized protein</fullName>
    </submittedName>
</protein>
<reference evidence="1 2" key="1">
    <citation type="submission" date="2012-04" db="EMBL/GenBank/DDBJ databases">
        <title>The Genome Sequence of Saprolegnia declina VS20.</title>
        <authorList>
            <consortium name="The Broad Institute Genome Sequencing Platform"/>
            <person name="Russ C."/>
            <person name="Nusbaum C."/>
            <person name="Tyler B."/>
            <person name="van West P."/>
            <person name="Dieguez-Uribeondo J."/>
            <person name="de Bruijn I."/>
            <person name="Tripathy S."/>
            <person name="Jiang R."/>
            <person name="Young S.K."/>
            <person name="Zeng Q."/>
            <person name="Gargeya S."/>
            <person name="Fitzgerald M."/>
            <person name="Haas B."/>
            <person name="Abouelleil A."/>
            <person name="Alvarado L."/>
            <person name="Arachchi H.M."/>
            <person name="Berlin A."/>
            <person name="Chapman S.B."/>
            <person name="Goldberg J."/>
            <person name="Griggs A."/>
            <person name="Gujja S."/>
            <person name="Hansen M."/>
            <person name="Howarth C."/>
            <person name="Imamovic A."/>
            <person name="Larimer J."/>
            <person name="McCowen C."/>
            <person name="Montmayeur A."/>
            <person name="Murphy C."/>
            <person name="Neiman D."/>
            <person name="Pearson M."/>
            <person name="Priest M."/>
            <person name="Roberts A."/>
            <person name="Saif S."/>
            <person name="Shea T."/>
            <person name="Sisk P."/>
            <person name="Sykes S."/>
            <person name="Wortman J."/>
            <person name="Nusbaum C."/>
            <person name="Birren B."/>
        </authorList>
    </citation>
    <scope>NUCLEOTIDE SEQUENCE [LARGE SCALE GENOMIC DNA]</scope>
    <source>
        <strain evidence="1 2">VS20</strain>
    </source>
</reference>
<proteinExistence type="predicted"/>
<dbReference type="Proteomes" id="UP000030762">
    <property type="component" value="Unassembled WGS sequence"/>
</dbReference>
<dbReference type="AlphaFoldDB" id="T0QLS1"/>